<feature type="compositionally biased region" description="Basic residues" evidence="1">
    <location>
        <begin position="313"/>
        <end position="323"/>
    </location>
</feature>
<accession>F3QVQ6</accession>
<organism evidence="3 4">
    <name type="scientific">Paraprevotella xylaniphila YIT 11841</name>
    <dbReference type="NCBI Taxonomy" id="762982"/>
    <lineage>
        <taxon>Bacteria</taxon>
        <taxon>Pseudomonadati</taxon>
        <taxon>Bacteroidota</taxon>
        <taxon>Bacteroidia</taxon>
        <taxon>Bacteroidales</taxon>
        <taxon>Prevotellaceae</taxon>
        <taxon>Paraprevotella</taxon>
    </lineage>
</organism>
<dbReference type="AlphaFoldDB" id="F3QVQ6"/>
<evidence type="ECO:0000313" key="3">
    <source>
        <dbReference type="EMBL" id="EGG52499.1"/>
    </source>
</evidence>
<evidence type="ECO:0000256" key="1">
    <source>
        <dbReference type="SAM" id="MobiDB-lite"/>
    </source>
</evidence>
<dbReference type="HOGENOM" id="CLU_056167_0_0_10"/>
<feature type="signal peptide" evidence="2">
    <location>
        <begin position="1"/>
        <end position="31"/>
    </location>
</feature>
<feature type="compositionally biased region" description="Basic and acidic residues" evidence="1">
    <location>
        <begin position="330"/>
        <end position="341"/>
    </location>
</feature>
<sequence length="367" mass="42043">MEMKTMSKNKIRMKRLFFVLLGVALYMQAEAQPARRRVKPNDADKAEKTVDRASLQFPVAVEVPEDVVWRRDVYRQLDLTLDKNAPLYYPVEPSAGHINLFTYLFDLLLTGKITAYQYKLDGNESFTSRDKVDVKELLERYHIYYEEQNGRPRVNASDIPSAEVSRYYIKESSYFDQRTSTFRTKVTALCPVLMRGDDFGGEATPYPLFWLKYDDISTYLARHAMMASNYNNVTNMTAADYFSMNLYDGKIYKTNNMQGKVLANYCKTDSAMANEQKRIEKQLSDFEKHVWGHDDSVAVDTTAAKEAVETKKGKASRATRNSRRASSSSDEPKKAKAEKTKVSKTRRGSSGNSGSSTPRVTVRRQRR</sequence>
<name>F3QVQ6_9BACT</name>
<dbReference type="GeneID" id="98397728"/>
<dbReference type="OrthoDB" id="1141916at2"/>
<keyword evidence="2" id="KW-0732">Signal</keyword>
<dbReference type="InterPro" id="IPR019847">
    <property type="entry name" value="Gliding_motility_assoc_GldN"/>
</dbReference>
<dbReference type="NCBIfam" id="TIGR03523">
    <property type="entry name" value="GldN"/>
    <property type="match status" value="1"/>
</dbReference>
<feature type="region of interest" description="Disordered" evidence="1">
    <location>
        <begin position="303"/>
        <end position="367"/>
    </location>
</feature>
<keyword evidence="4" id="KW-1185">Reference proteome</keyword>
<protein>
    <submittedName>
        <fullName evidence="3">Gliding motility-associated protein GldN</fullName>
    </submittedName>
</protein>
<evidence type="ECO:0000313" key="4">
    <source>
        <dbReference type="Proteomes" id="UP000005546"/>
    </source>
</evidence>
<reference evidence="3 4" key="1">
    <citation type="submission" date="2011-02" db="EMBL/GenBank/DDBJ databases">
        <authorList>
            <person name="Weinstock G."/>
            <person name="Sodergren E."/>
            <person name="Clifton S."/>
            <person name="Fulton L."/>
            <person name="Fulton B."/>
            <person name="Courtney L."/>
            <person name="Fronick C."/>
            <person name="Harrison M."/>
            <person name="Strong C."/>
            <person name="Farmer C."/>
            <person name="Delahaunty K."/>
            <person name="Markovic C."/>
            <person name="Hall O."/>
            <person name="Minx P."/>
            <person name="Tomlinson C."/>
            <person name="Mitreva M."/>
            <person name="Hou S."/>
            <person name="Chen J."/>
            <person name="Wollam A."/>
            <person name="Pepin K.H."/>
            <person name="Johnson M."/>
            <person name="Bhonagiri V."/>
            <person name="Zhang X."/>
            <person name="Suruliraj S."/>
            <person name="Warren W."/>
            <person name="Chinwalla A."/>
            <person name="Mardis E.R."/>
            <person name="Wilson R.K."/>
        </authorList>
    </citation>
    <scope>NUCLEOTIDE SEQUENCE [LARGE SCALE GENOMIC DNA]</scope>
    <source>
        <strain evidence="3 4">YIT 11841</strain>
    </source>
</reference>
<dbReference type="Proteomes" id="UP000005546">
    <property type="component" value="Unassembled WGS sequence"/>
</dbReference>
<gene>
    <name evidence="3" type="ORF">HMPREF9442_02359</name>
</gene>
<dbReference type="EMBL" id="AFBR01000067">
    <property type="protein sequence ID" value="EGG52499.1"/>
    <property type="molecule type" value="Genomic_DNA"/>
</dbReference>
<dbReference type="eggNOG" id="ENOG502Z7JF">
    <property type="taxonomic scope" value="Bacteria"/>
</dbReference>
<comment type="caution">
    <text evidence="3">The sequence shown here is derived from an EMBL/GenBank/DDBJ whole genome shotgun (WGS) entry which is preliminary data.</text>
</comment>
<evidence type="ECO:0000256" key="2">
    <source>
        <dbReference type="SAM" id="SignalP"/>
    </source>
</evidence>
<dbReference type="STRING" id="762982.HMPREF9442_02359"/>
<dbReference type="Pfam" id="PF19841">
    <property type="entry name" value="GldN"/>
    <property type="match status" value="1"/>
</dbReference>
<proteinExistence type="predicted"/>
<feature type="chain" id="PRO_5003305531" evidence="2">
    <location>
        <begin position="32"/>
        <end position="367"/>
    </location>
</feature>
<dbReference type="RefSeq" id="WP_008628230.1">
    <property type="nucleotide sequence ID" value="NZ_GL883867.1"/>
</dbReference>